<dbReference type="Pfam" id="PF01447">
    <property type="entry name" value="Peptidase_M4"/>
    <property type="match status" value="1"/>
</dbReference>
<dbReference type="InterPro" id="IPR036116">
    <property type="entry name" value="FN3_sf"/>
</dbReference>
<keyword evidence="4" id="KW-0732">Signal</keyword>
<dbReference type="PROSITE" id="PS50853">
    <property type="entry name" value="FN3"/>
    <property type="match status" value="1"/>
</dbReference>
<proteinExistence type="inferred from homology"/>
<reference evidence="10 11" key="1">
    <citation type="submission" date="2018-06" db="EMBL/GenBank/DDBJ databases">
        <title>Genomic Encyclopedia of Archaeal and Bacterial Type Strains, Phase II (KMG-II): from individual species to whole genera.</title>
        <authorList>
            <person name="Goeker M."/>
        </authorList>
    </citation>
    <scope>NUCLEOTIDE SEQUENCE [LARGE SCALE GENOMIC DNA]</scope>
    <source>
        <strain evidence="10 11">DSM 15361</strain>
    </source>
</reference>
<dbReference type="SUPFAM" id="SSF55486">
    <property type="entry name" value="Metalloproteases ('zincins'), catalytic domain"/>
    <property type="match status" value="1"/>
</dbReference>
<dbReference type="SUPFAM" id="SSF49265">
    <property type="entry name" value="Fibronectin type III"/>
    <property type="match status" value="1"/>
</dbReference>
<dbReference type="InterPro" id="IPR003961">
    <property type="entry name" value="FN3_dom"/>
</dbReference>
<dbReference type="EMBL" id="QKYV01000001">
    <property type="protein sequence ID" value="PZW44091.1"/>
    <property type="molecule type" value="Genomic_DNA"/>
</dbReference>
<dbReference type="Pfam" id="PF20009">
    <property type="entry name" value="GEVED"/>
    <property type="match status" value="1"/>
</dbReference>
<dbReference type="InterPro" id="IPR011096">
    <property type="entry name" value="FTP_domain"/>
</dbReference>
<dbReference type="Pfam" id="PF18962">
    <property type="entry name" value="Por_Secre_tail"/>
    <property type="match status" value="1"/>
</dbReference>
<dbReference type="GO" id="GO:0006508">
    <property type="term" value="P:proteolysis"/>
    <property type="evidence" value="ECO:0007669"/>
    <property type="project" value="UniProtKB-KW"/>
</dbReference>
<keyword evidence="3" id="KW-0479">Metal-binding</keyword>
<dbReference type="Gene3D" id="3.10.170.10">
    <property type="match status" value="1"/>
</dbReference>
<keyword evidence="6" id="KW-0862">Zinc</keyword>
<keyword evidence="2" id="KW-0645">Protease</keyword>
<dbReference type="CDD" id="cd00063">
    <property type="entry name" value="FN3"/>
    <property type="match status" value="1"/>
</dbReference>
<evidence type="ECO:0000313" key="10">
    <source>
        <dbReference type="EMBL" id="PZW44091.1"/>
    </source>
</evidence>
<evidence type="ECO:0000256" key="2">
    <source>
        <dbReference type="ARBA" id="ARBA00022670"/>
    </source>
</evidence>
<dbReference type="InterPro" id="IPR050728">
    <property type="entry name" value="Zinc_Metalloprotease_M4"/>
</dbReference>
<dbReference type="InterPro" id="IPR013783">
    <property type="entry name" value="Ig-like_fold"/>
</dbReference>
<dbReference type="PRINTS" id="PR00730">
    <property type="entry name" value="THERMOLYSIN"/>
</dbReference>
<keyword evidence="11" id="KW-1185">Reference proteome</keyword>
<dbReference type="Pfam" id="PF00041">
    <property type="entry name" value="fn3"/>
    <property type="match status" value="1"/>
</dbReference>
<evidence type="ECO:0000256" key="6">
    <source>
        <dbReference type="ARBA" id="ARBA00022833"/>
    </source>
</evidence>
<evidence type="ECO:0000256" key="7">
    <source>
        <dbReference type="ARBA" id="ARBA00023049"/>
    </source>
</evidence>
<keyword evidence="5" id="KW-0378">Hydrolase</keyword>
<dbReference type="NCBIfam" id="TIGR04183">
    <property type="entry name" value="Por_Secre_tail"/>
    <property type="match status" value="1"/>
</dbReference>
<organism evidence="10 11">
    <name type="scientific">Mesonia algae</name>
    <dbReference type="NCBI Taxonomy" id="213248"/>
    <lineage>
        <taxon>Bacteria</taxon>
        <taxon>Pseudomonadati</taxon>
        <taxon>Bacteroidota</taxon>
        <taxon>Flavobacteriia</taxon>
        <taxon>Flavobacteriales</taxon>
        <taxon>Flavobacteriaceae</taxon>
        <taxon>Mesonia</taxon>
    </lineage>
</organism>
<dbReference type="Gene3D" id="1.10.390.10">
    <property type="entry name" value="Neutral Protease Domain 2"/>
    <property type="match status" value="1"/>
</dbReference>
<dbReference type="InterPro" id="IPR027268">
    <property type="entry name" value="Peptidase_M4/M1_CTD_sf"/>
</dbReference>
<dbReference type="GO" id="GO:0004222">
    <property type="term" value="F:metalloendopeptidase activity"/>
    <property type="evidence" value="ECO:0007669"/>
    <property type="project" value="InterPro"/>
</dbReference>
<dbReference type="Pfam" id="PF02868">
    <property type="entry name" value="Peptidase_M4_C"/>
    <property type="match status" value="1"/>
</dbReference>
<dbReference type="PANTHER" id="PTHR33794">
    <property type="entry name" value="BACILLOLYSIN"/>
    <property type="match status" value="1"/>
</dbReference>
<dbReference type="InterPro" id="IPR045474">
    <property type="entry name" value="GEVED"/>
</dbReference>
<gene>
    <name evidence="10" type="ORF">LX95_00421</name>
</gene>
<name>A0A2W7IB35_9FLAO</name>
<feature type="domain" description="Fibronectin type-III" evidence="9">
    <location>
        <begin position="658"/>
        <end position="743"/>
    </location>
</feature>
<dbReference type="InterPro" id="IPR023612">
    <property type="entry name" value="Peptidase_M4"/>
</dbReference>
<dbReference type="InterPro" id="IPR001570">
    <property type="entry name" value="Peptidase_M4_C_domain"/>
</dbReference>
<comment type="caution">
    <text evidence="10">The sequence shown here is derived from an EMBL/GenBank/DDBJ whole genome shotgun (WGS) entry which is preliminary data.</text>
</comment>
<dbReference type="AlphaFoldDB" id="A0A2W7IB35"/>
<accession>A0A2W7IB35</accession>
<sequence length="984" mass="105321">MKKDYKSLAVMATFLLGSTFGFSQESPKKPIKKLNVYEESQSFQTADDSFKRSLGLPPENTLSLVEQRTDELGYHHQKFQQYYNSIPVEFATTVLHAKEGKVKSSSNNLYRIKDLPTTPSISKEMAFNKAKQHVGATEYMWENKEESKHISYHLPAGELVILPKIKGVTEENKLAYKYDIYATAPLYRADVYVDAQTGDFIMENKKIHHANTPSSGSTLYNGNVSITTDSYNGSYRLRQTADGGGIQTYDMNNSTNYNNAQEVTSSSSNFTNNPTAVQAHWGAEQTHKYFSQKHNRNSYNGNGAIIRSYVSYDSNYVNAFWDGSRMTYGDGDGVNYGPLVALDIVGHEIGHGVTEYAANLVYSYESGALNESFSDIFGEAIEAFATGTNDWLMGDEIGSGGSGGALRSISNPNAYGQPDTYLGTSWYSGSGDNGGVHYNSGVQNFWFYLLSTGGSGTNDNGDSYSVTSIGMEKAAAVAYRNLTTYLSSNSQYADARNGAIQAAKDLYGTGSTEEIAVTNAWHAVGVGAAYSGGGNPEPEDCTSGDIYLSITFDNYPEETSWTLKDASGNTVDSAAYSTSNADGSTVTKTISGLTDGDYTFTITDQYGDGICCSYGSGSYTLSSDDGTISSGGNFGNSEATNFCIEGGGTSLDSEAPSAPSALSANNVTQTTVDLSWNASSDNVGVDTYEVFQGSSSLGTTTSTSTQITGLTAGSSYSFSVKAKDVVGNISPRSNVVSITTAGGSTPDYCNSQGNNSSYEWIDLVSLNNLNNSSGNDGGYADNTNLIANLPYGSNTIQISAGFASSSYTEHWAVYIDYNQNGAFETNEKVVSGSSSSSNSLSGTFSVPTSAISGNTRMRVSMKYNASQTACESFGYGEVEDYTVNVGQAAAQGFNNNSLAATAIGNESAIFATTIYPNPVTGNEIFVKMEDARDATYKIYDMLGKLVLSGELTQNAIQLNRLSGGVYMLQLGDGQKSITKKFVKQ</sequence>
<dbReference type="RefSeq" id="WP_111539760.1">
    <property type="nucleotide sequence ID" value="NZ_QKYV01000001.1"/>
</dbReference>
<dbReference type="Pfam" id="PF07504">
    <property type="entry name" value="FTP"/>
    <property type="match status" value="1"/>
</dbReference>
<keyword evidence="7" id="KW-0482">Metalloprotease</keyword>
<dbReference type="CDD" id="cd09597">
    <property type="entry name" value="M4_TLP"/>
    <property type="match status" value="1"/>
</dbReference>
<evidence type="ECO:0000259" key="9">
    <source>
        <dbReference type="PROSITE" id="PS50853"/>
    </source>
</evidence>
<evidence type="ECO:0000313" key="11">
    <source>
        <dbReference type="Proteomes" id="UP000249542"/>
    </source>
</evidence>
<protein>
    <submittedName>
        <fullName evidence="10">Putative secreted protein (Por secretion system target)</fullName>
    </submittedName>
</protein>
<dbReference type="Gene3D" id="3.10.450.490">
    <property type="match status" value="1"/>
</dbReference>
<evidence type="ECO:0000256" key="5">
    <source>
        <dbReference type="ARBA" id="ARBA00022801"/>
    </source>
</evidence>
<dbReference type="InterPro" id="IPR026444">
    <property type="entry name" value="Secre_tail"/>
</dbReference>
<evidence type="ECO:0000256" key="8">
    <source>
        <dbReference type="PIRSR" id="PIRSR623612-1"/>
    </source>
</evidence>
<dbReference type="Proteomes" id="UP000249542">
    <property type="component" value="Unassembled WGS sequence"/>
</dbReference>
<feature type="active site" evidence="8">
    <location>
        <position position="348"/>
    </location>
</feature>
<evidence type="ECO:0000256" key="4">
    <source>
        <dbReference type="ARBA" id="ARBA00022729"/>
    </source>
</evidence>
<dbReference type="GO" id="GO:0046872">
    <property type="term" value="F:metal ion binding"/>
    <property type="evidence" value="ECO:0007669"/>
    <property type="project" value="UniProtKB-KW"/>
</dbReference>
<evidence type="ECO:0000256" key="1">
    <source>
        <dbReference type="ARBA" id="ARBA00009388"/>
    </source>
</evidence>
<dbReference type="Gene3D" id="2.60.40.10">
    <property type="entry name" value="Immunoglobulins"/>
    <property type="match status" value="1"/>
</dbReference>
<dbReference type="SMART" id="SM00060">
    <property type="entry name" value="FN3"/>
    <property type="match status" value="1"/>
</dbReference>
<feature type="active site" description="Proton donor" evidence="8">
    <location>
        <position position="437"/>
    </location>
</feature>
<evidence type="ECO:0000256" key="3">
    <source>
        <dbReference type="ARBA" id="ARBA00022723"/>
    </source>
</evidence>
<dbReference type="InterPro" id="IPR013856">
    <property type="entry name" value="Peptidase_M4_domain"/>
</dbReference>
<comment type="similarity">
    <text evidence="1">Belongs to the peptidase M4 family.</text>
</comment>
<dbReference type="PANTHER" id="PTHR33794:SF1">
    <property type="entry name" value="BACILLOLYSIN"/>
    <property type="match status" value="1"/>
</dbReference>